<gene>
    <name evidence="2" type="ORF">K432DRAFT_62560</name>
</gene>
<dbReference type="EMBL" id="KV744996">
    <property type="protein sequence ID" value="OCK79612.1"/>
    <property type="molecule type" value="Genomic_DNA"/>
</dbReference>
<sequence>MFHYLLPLFTLDVPPAQTLNHPRISRAARYRPIGRNTAGKSNHPDLDPPTTSITPGNCNHPSSIAIVAVAIRPFAVLLTMPHLSRQQKIMHYLIFFGSSIELSSANDEKKGVDRKRRSFPISAVRHVHHEGRRAGELWCLQPAPPIPS</sequence>
<protein>
    <submittedName>
        <fullName evidence="2">Uncharacterized protein</fullName>
    </submittedName>
</protein>
<reference evidence="2 3" key="1">
    <citation type="journal article" date="2016" name="Nat. Commun.">
        <title>Ectomycorrhizal ecology is imprinted in the genome of the dominant symbiotic fungus Cenococcum geophilum.</title>
        <authorList>
            <consortium name="DOE Joint Genome Institute"/>
            <person name="Peter M."/>
            <person name="Kohler A."/>
            <person name="Ohm R.A."/>
            <person name="Kuo A."/>
            <person name="Krutzmann J."/>
            <person name="Morin E."/>
            <person name="Arend M."/>
            <person name="Barry K.W."/>
            <person name="Binder M."/>
            <person name="Choi C."/>
            <person name="Clum A."/>
            <person name="Copeland A."/>
            <person name="Grisel N."/>
            <person name="Haridas S."/>
            <person name="Kipfer T."/>
            <person name="LaButti K."/>
            <person name="Lindquist E."/>
            <person name="Lipzen A."/>
            <person name="Maire R."/>
            <person name="Meier B."/>
            <person name="Mihaltcheva S."/>
            <person name="Molinier V."/>
            <person name="Murat C."/>
            <person name="Poggeler S."/>
            <person name="Quandt C.A."/>
            <person name="Sperisen C."/>
            <person name="Tritt A."/>
            <person name="Tisserant E."/>
            <person name="Crous P.W."/>
            <person name="Henrissat B."/>
            <person name="Nehls U."/>
            <person name="Egli S."/>
            <person name="Spatafora J.W."/>
            <person name="Grigoriev I.V."/>
            <person name="Martin F.M."/>
        </authorList>
    </citation>
    <scope>NUCLEOTIDE SEQUENCE [LARGE SCALE GENOMIC DNA]</scope>
    <source>
        <strain evidence="2 3">CBS 459.81</strain>
    </source>
</reference>
<keyword evidence="3" id="KW-1185">Reference proteome</keyword>
<evidence type="ECO:0000256" key="1">
    <source>
        <dbReference type="SAM" id="MobiDB-lite"/>
    </source>
</evidence>
<feature type="region of interest" description="Disordered" evidence="1">
    <location>
        <begin position="30"/>
        <end position="53"/>
    </location>
</feature>
<evidence type="ECO:0000313" key="3">
    <source>
        <dbReference type="Proteomes" id="UP000250266"/>
    </source>
</evidence>
<name>A0A8E2E911_9PEZI</name>
<accession>A0A8E2E911</accession>
<dbReference type="Proteomes" id="UP000250266">
    <property type="component" value="Unassembled WGS sequence"/>
</dbReference>
<evidence type="ECO:0000313" key="2">
    <source>
        <dbReference type="EMBL" id="OCK79612.1"/>
    </source>
</evidence>
<organism evidence="2 3">
    <name type="scientific">Lepidopterella palustris CBS 459.81</name>
    <dbReference type="NCBI Taxonomy" id="1314670"/>
    <lineage>
        <taxon>Eukaryota</taxon>
        <taxon>Fungi</taxon>
        <taxon>Dikarya</taxon>
        <taxon>Ascomycota</taxon>
        <taxon>Pezizomycotina</taxon>
        <taxon>Dothideomycetes</taxon>
        <taxon>Pleosporomycetidae</taxon>
        <taxon>Mytilinidiales</taxon>
        <taxon>Argynnaceae</taxon>
        <taxon>Lepidopterella</taxon>
    </lineage>
</organism>
<proteinExistence type="predicted"/>
<dbReference type="AlphaFoldDB" id="A0A8E2E911"/>